<feature type="compositionally biased region" description="Basic and acidic residues" evidence="1">
    <location>
        <begin position="8"/>
        <end position="21"/>
    </location>
</feature>
<feature type="compositionally biased region" description="Basic and acidic residues" evidence="1">
    <location>
        <begin position="890"/>
        <end position="901"/>
    </location>
</feature>
<protein>
    <submittedName>
        <fullName evidence="2">Uncharacterized protein</fullName>
    </submittedName>
</protein>
<dbReference type="EMBL" id="CP113361">
    <property type="protein sequence ID" value="WAI02223.1"/>
    <property type="molecule type" value="Genomic_DNA"/>
</dbReference>
<feature type="region of interest" description="Disordered" evidence="1">
    <location>
        <begin position="391"/>
        <end position="455"/>
    </location>
</feature>
<dbReference type="KEGG" id="mou:OU421_04955"/>
<accession>A0A9X9S5P6</accession>
<feature type="compositionally biased region" description="Polar residues" evidence="1">
    <location>
        <begin position="937"/>
        <end position="962"/>
    </location>
</feature>
<feature type="compositionally biased region" description="Basic and acidic residues" evidence="1">
    <location>
        <begin position="391"/>
        <end position="402"/>
    </location>
</feature>
<dbReference type="Gene3D" id="3.40.50.300">
    <property type="entry name" value="P-loop containing nucleotide triphosphate hydrolases"/>
    <property type="match status" value="1"/>
</dbReference>
<name>A0A9X9S5P6_METOG</name>
<dbReference type="Proteomes" id="UP001163096">
    <property type="component" value="Chromosome"/>
</dbReference>
<keyword evidence="3" id="KW-1185">Reference proteome</keyword>
<sequence length="1042" mass="113474">MNENVNENETKTKKSEPKSGPEPETGSPTTRPCATIVSDGTETVTGTAAGPDPATSNLHSSIPHALSLLFPSGSVVELRALGDGGVKSGYFTDFEMLADRARTLDAFSDVTGVYVTLNTVDPALLSRRANRVKHRLSRSDATTADADIIRRRWLPIDLDPVRPSGVSATDAEHAAALRRAEEIAAWLAKQGFPDPVRADSGNGAHLLYRIDLPNDDDATRLVKGCLGVLDGFFSDDAVHCDTANFNAGRIWKLYGTTACKGDSTPERPHRMARILSVPEEGEVGVVAEGDLRRLADLLPTAPPAEDRGRRRSSLELRWWLDYHNIPVAAEKPWHGGTLFSLARCPFSSAHTDGAFAIQFSNGAVFAGCHHDSCGGGTQRWPELRAMYERERDTGRDARRDAGRAGGKQTAGRPQAETEVAAGEGGTPDGPSPAPPGAAPPVSPPAETPAEGQEHRKRALELLTTGDPLSFLLDVFHREHVGDRTVAECLIMSVASQSVENTSGLHVAISGNSGKGKTHACNTMVRLLPEEYRLTGTVSDKALFYYDDLRAGTVLLFDDVTLSDDMQELLKSATANFRQPIVHRTLSRERQLKVCTIPERCVWWLAKVEAIGDDQVMNRMLTVWIDDSATQDLAVLEHLKESETGVSPSFDDDADIPVCRAVWEVLKGAVRRVKIPYAKRICFSATHNRRNPAMLFDLIKCHALMHFLQRETDADGTLIATDEDFRYAEQLYGSINGSAGGQETKLTKNEAAALASIAAMDLEVFTTRTLQDALGFSYKQAYRLLHGYTNTKASYAGILDKCPAISLISASVAEDLYGIDIRRHKHFFSFDRVMYQTWAARSDVWLKPDDGDDSADDNRHTGGDSDPESSTLPPVFHSHPPKSGTLNTAHTDNRFDKEESNRDICTDSTGVFHSFPVSFSDPGSGTEGDGGISDPGESGTQTVSTPVRPRNSGSSSETAQNEWKTKWNTGETCGRQGPKTGRTPPLPGILDHRDFCRSSVSLGRCTICGEGPAVYQSKAQRASICETCYARLVREWNRGEGVQ</sequence>
<proteinExistence type="predicted"/>
<reference evidence="2" key="1">
    <citation type="submission" date="2022-11" db="EMBL/GenBank/DDBJ databases">
        <title>Complete genome sequence of Methanogenium organophilum DSM 3596.</title>
        <authorList>
            <person name="Chen S.-C."/>
            <person name="Lai S.-J."/>
            <person name="You Y.-T."/>
        </authorList>
    </citation>
    <scope>NUCLEOTIDE SEQUENCE</scope>
    <source>
        <strain evidence="2">DSM 3596</strain>
    </source>
</reference>
<feature type="region of interest" description="Disordered" evidence="1">
    <location>
        <begin position="914"/>
        <end position="962"/>
    </location>
</feature>
<evidence type="ECO:0000313" key="3">
    <source>
        <dbReference type="Proteomes" id="UP001163096"/>
    </source>
</evidence>
<evidence type="ECO:0000256" key="1">
    <source>
        <dbReference type="SAM" id="MobiDB-lite"/>
    </source>
</evidence>
<dbReference type="AlphaFoldDB" id="A0A9X9S5P6"/>
<feature type="region of interest" description="Disordered" evidence="1">
    <location>
        <begin position="1"/>
        <end position="37"/>
    </location>
</feature>
<evidence type="ECO:0000313" key="2">
    <source>
        <dbReference type="EMBL" id="WAI02223.1"/>
    </source>
</evidence>
<feature type="region of interest" description="Disordered" evidence="1">
    <location>
        <begin position="845"/>
        <end position="901"/>
    </location>
</feature>
<dbReference type="InterPro" id="IPR027417">
    <property type="entry name" value="P-loop_NTPase"/>
</dbReference>
<dbReference type="SUPFAM" id="SSF52540">
    <property type="entry name" value="P-loop containing nucleoside triphosphate hydrolases"/>
    <property type="match status" value="1"/>
</dbReference>
<organism evidence="2 3">
    <name type="scientific">Methanogenium organophilum</name>
    <dbReference type="NCBI Taxonomy" id="2199"/>
    <lineage>
        <taxon>Archaea</taxon>
        <taxon>Methanobacteriati</taxon>
        <taxon>Methanobacteriota</taxon>
        <taxon>Stenosarchaea group</taxon>
        <taxon>Methanomicrobia</taxon>
        <taxon>Methanomicrobiales</taxon>
        <taxon>Methanomicrobiaceae</taxon>
        <taxon>Methanogenium</taxon>
    </lineage>
</organism>
<feature type="compositionally biased region" description="Pro residues" evidence="1">
    <location>
        <begin position="429"/>
        <end position="446"/>
    </location>
</feature>
<gene>
    <name evidence="2" type="ORF">OU421_04955</name>
</gene>